<dbReference type="AlphaFoldDB" id="A0A1X0D2K8"/>
<dbReference type="InterPro" id="IPR054700">
    <property type="entry name" value="MddA"/>
</dbReference>
<evidence type="ECO:0000256" key="4">
    <source>
        <dbReference type="ARBA" id="ARBA00012149"/>
    </source>
</evidence>
<dbReference type="InterPro" id="IPR009915">
    <property type="entry name" value="NnrU_dom"/>
</dbReference>
<dbReference type="NCBIfam" id="NF045656">
    <property type="entry name" value="MeththiolMtaseMddA"/>
    <property type="match status" value="1"/>
</dbReference>
<dbReference type="EMBL" id="MVHP01000008">
    <property type="protein sequence ID" value="ORA66656.1"/>
    <property type="molecule type" value="Genomic_DNA"/>
</dbReference>
<evidence type="ECO:0000313" key="14">
    <source>
        <dbReference type="EMBL" id="ORA66656.1"/>
    </source>
</evidence>
<evidence type="ECO:0000259" key="13">
    <source>
        <dbReference type="Pfam" id="PF07298"/>
    </source>
</evidence>
<protein>
    <recommendedName>
        <fullName evidence="4">methanethiol S-methyltransferase</fullName>
        <ecNumber evidence="4">2.1.1.334</ecNumber>
    </recommendedName>
</protein>
<dbReference type="GO" id="GO:0016020">
    <property type="term" value="C:membrane"/>
    <property type="evidence" value="ECO:0007669"/>
    <property type="project" value="UniProtKB-SubCell"/>
</dbReference>
<evidence type="ECO:0000256" key="7">
    <source>
        <dbReference type="ARBA" id="ARBA00022691"/>
    </source>
</evidence>
<feature type="domain" description="NnrU" evidence="13">
    <location>
        <begin position="53"/>
        <end position="188"/>
    </location>
</feature>
<dbReference type="GO" id="GO:0008168">
    <property type="term" value="F:methyltransferase activity"/>
    <property type="evidence" value="ECO:0007669"/>
    <property type="project" value="UniProtKB-KW"/>
</dbReference>
<feature type="transmembrane region" description="Helical" evidence="12">
    <location>
        <begin position="121"/>
        <end position="148"/>
    </location>
</feature>
<evidence type="ECO:0000256" key="3">
    <source>
        <dbReference type="ARBA" id="ARBA00010631"/>
    </source>
</evidence>
<dbReference type="EC" id="2.1.1.334" evidence="4"/>
<comment type="caution">
    <text evidence="14">The sequence shown here is derived from an EMBL/GenBank/DDBJ whole genome shotgun (WGS) entry which is preliminary data.</text>
</comment>
<dbReference type="Proteomes" id="UP000192772">
    <property type="component" value="Unassembled WGS sequence"/>
</dbReference>
<evidence type="ECO:0000256" key="2">
    <source>
        <dbReference type="ARBA" id="ARBA00004141"/>
    </source>
</evidence>
<evidence type="ECO:0000256" key="11">
    <source>
        <dbReference type="ARBA" id="ARBA00048134"/>
    </source>
</evidence>
<keyword evidence="6" id="KW-0808">Transferase</keyword>
<accession>A0A1X0D2K8</accession>
<evidence type="ECO:0000256" key="5">
    <source>
        <dbReference type="ARBA" id="ARBA00022603"/>
    </source>
</evidence>
<dbReference type="Gene3D" id="1.20.120.1630">
    <property type="match status" value="1"/>
</dbReference>
<dbReference type="PANTHER" id="PTHR31040">
    <property type="entry name" value="NURIM"/>
    <property type="match status" value="1"/>
</dbReference>
<evidence type="ECO:0000256" key="9">
    <source>
        <dbReference type="ARBA" id="ARBA00022989"/>
    </source>
</evidence>
<comment type="catalytic activity">
    <reaction evidence="11">
        <text>methanethiol + S-adenosyl-L-methionine = dimethyl sulfide + S-adenosyl-L-homocysteine + H(+)</text>
        <dbReference type="Rhea" id="RHEA:50428"/>
        <dbReference type="ChEBI" id="CHEBI:15378"/>
        <dbReference type="ChEBI" id="CHEBI:16007"/>
        <dbReference type="ChEBI" id="CHEBI:17437"/>
        <dbReference type="ChEBI" id="CHEBI:57856"/>
        <dbReference type="ChEBI" id="CHEBI:59789"/>
        <dbReference type="EC" id="2.1.1.334"/>
    </reaction>
</comment>
<feature type="transmembrane region" description="Helical" evidence="12">
    <location>
        <begin position="169"/>
        <end position="189"/>
    </location>
</feature>
<dbReference type="PANTHER" id="PTHR31040:SF1">
    <property type="entry name" value="NURIM"/>
    <property type="match status" value="1"/>
</dbReference>
<keyword evidence="9 12" id="KW-1133">Transmembrane helix</keyword>
<gene>
    <name evidence="14" type="ORF">BST23_09105</name>
</gene>
<evidence type="ECO:0000313" key="15">
    <source>
        <dbReference type="Proteomes" id="UP000192772"/>
    </source>
</evidence>
<evidence type="ECO:0000256" key="1">
    <source>
        <dbReference type="ARBA" id="ARBA00002096"/>
    </source>
</evidence>
<evidence type="ECO:0000256" key="6">
    <source>
        <dbReference type="ARBA" id="ARBA00022679"/>
    </source>
</evidence>
<comment type="function">
    <text evidence="1">Catalyzes the methylation of methanethiol (MeSH) to yield dimethylsulphide (DMS).</text>
</comment>
<keyword evidence="8 12" id="KW-0812">Transmembrane</keyword>
<dbReference type="OrthoDB" id="9789029at2"/>
<dbReference type="Pfam" id="PF07298">
    <property type="entry name" value="NnrU"/>
    <property type="match status" value="1"/>
</dbReference>
<feature type="transmembrane region" description="Helical" evidence="12">
    <location>
        <begin position="7"/>
        <end position="29"/>
    </location>
</feature>
<keyword evidence="7" id="KW-0949">S-adenosyl-L-methionine</keyword>
<sequence>MSRILIVSYGVVSYAVFVVAFLYAIGFVGDIAVPRSVSHGIAAPLGQAVAINVALLAVFAVQHSVMARPAFKRWWTRVIPPAIERSTYVLLASAALLLMYWQWRTVPFAVWDVTSSAGRLVIWTLFWLGWAMVFAATFLINHFDLFGLRQVYLAWRGQPYTDVPFQVRLLYRLVRHPLLLGFLIAFWAAPTMSGGRLLFAAVTTGYILVGIQLEERDLSVTLGKDYQVYRRSVPMLVPRLTARHPATADDRRHPVGTDIA</sequence>
<organism evidence="14 15">
    <name type="scientific">Mycolicibacterium elephantis</name>
    <dbReference type="NCBI Taxonomy" id="81858"/>
    <lineage>
        <taxon>Bacteria</taxon>
        <taxon>Bacillati</taxon>
        <taxon>Actinomycetota</taxon>
        <taxon>Actinomycetes</taxon>
        <taxon>Mycobacteriales</taxon>
        <taxon>Mycobacteriaceae</taxon>
        <taxon>Mycolicibacterium</taxon>
    </lineage>
</organism>
<comment type="subcellular location">
    <subcellularLocation>
        <location evidence="2">Membrane</location>
        <topology evidence="2">Multi-pass membrane protein</topology>
    </subcellularLocation>
</comment>
<dbReference type="GO" id="GO:0032259">
    <property type="term" value="P:methylation"/>
    <property type="evidence" value="ECO:0007669"/>
    <property type="project" value="UniProtKB-KW"/>
</dbReference>
<dbReference type="STRING" id="81858.BST23_09105"/>
<evidence type="ECO:0000256" key="10">
    <source>
        <dbReference type="ARBA" id="ARBA00023136"/>
    </source>
</evidence>
<keyword evidence="5" id="KW-0489">Methyltransferase</keyword>
<feature type="transmembrane region" description="Helical" evidence="12">
    <location>
        <begin position="82"/>
        <end position="101"/>
    </location>
</feature>
<evidence type="ECO:0000256" key="8">
    <source>
        <dbReference type="ARBA" id="ARBA00022692"/>
    </source>
</evidence>
<reference evidence="14 15" key="1">
    <citation type="submission" date="2017-02" db="EMBL/GenBank/DDBJ databases">
        <title>The new phylogeny of genus Mycobacterium.</title>
        <authorList>
            <person name="Tortoli E."/>
            <person name="Trovato A."/>
            <person name="Cirillo D.M."/>
        </authorList>
    </citation>
    <scope>NUCLEOTIDE SEQUENCE [LARGE SCALE GENOMIC DNA]</scope>
    <source>
        <strain evidence="14 15">FI-09383</strain>
    </source>
</reference>
<dbReference type="InterPro" id="IPR033580">
    <property type="entry name" value="Nurim-like"/>
</dbReference>
<feature type="transmembrane region" description="Helical" evidence="12">
    <location>
        <begin position="41"/>
        <end position="61"/>
    </location>
</feature>
<comment type="similarity">
    <text evidence="3">Belongs to the nurim family.</text>
</comment>
<evidence type="ECO:0000256" key="12">
    <source>
        <dbReference type="SAM" id="Phobius"/>
    </source>
</evidence>
<keyword evidence="10 12" id="KW-0472">Membrane</keyword>
<proteinExistence type="inferred from homology"/>
<name>A0A1X0D2K8_9MYCO</name>